<proteinExistence type="predicted"/>
<dbReference type="Proteomes" id="UP001239111">
    <property type="component" value="Chromosome 1"/>
</dbReference>
<evidence type="ECO:0000313" key="2">
    <source>
        <dbReference type="Proteomes" id="UP001239111"/>
    </source>
</evidence>
<gene>
    <name evidence="1" type="ORF">QAD02_019007</name>
</gene>
<dbReference type="EMBL" id="CM056741">
    <property type="protein sequence ID" value="KAJ8683215.1"/>
    <property type="molecule type" value="Genomic_DNA"/>
</dbReference>
<organism evidence="1 2">
    <name type="scientific">Eretmocerus hayati</name>
    <dbReference type="NCBI Taxonomy" id="131215"/>
    <lineage>
        <taxon>Eukaryota</taxon>
        <taxon>Metazoa</taxon>
        <taxon>Ecdysozoa</taxon>
        <taxon>Arthropoda</taxon>
        <taxon>Hexapoda</taxon>
        <taxon>Insecta</taxon>
        <taxon>Pterygota</taxon>
        <taxon>Neoptera</taxon>
        <taxon>Endopterygota</taxon>
        <taxon>Hymenoptera</taxon>
        <taxon>Apocrita</taxon>
        <taxon>Proctotrupomorpha</taxon>
        <taxon>Chalcidoidea</taxon>
        <taxon>Aphelinidae</taxon>
        <taxon>Aphelininae</taxon>
        <taxon>Eretmocerus</taxon>
    </lineage>
</organism>
<name>A0ACC2PHZ4_9HYME</name>
<comment type="caution">
    <text evidence="1">The sequence shown here is derived from an EMBL/GenBank/DDBJ whole genome shotgun (WGS) entry which is preliminary data.</text>
</comment>
<evidence type="ECO:0000313" key="1">
    <source>
        <dbReference type="EMBL" id="KAJ8683215.1"/>
    </source>
</evidence>
<accession>A0ACC2PHZ4</accession>
<keyword evidence="2" id="KW-1185">Reference proteome</keyword>
<sequence length="426" mass="47340">MSSDQENTMLWKVEPLSPSGDSDYDIDEPWLCFDEKPADFEDVGDKSDLLDSQLTRAQVASKFLEELELENGWIKEESFANWLEEKIELPIFEELPAPECGQNRPVIYPSIAKISHQNVLVAQQQHQQQQQHHHLAVDSTQSLLREFETVLGDVEACHQNNSASRVISSLTPPQSPPPLAKQHLLVSLQPLHATNFVYGQQESAVIAAVQHHHQPQHQTSEPQSYSVPALDLPGSGIEQQLGVSQWNPESLSLVPLVHSSEVAQELAKVDEYVRSCAADVVGSPASYSSASPPSPCTSSNASCISSEDSSDPDWCFQPSTHPSTSTGRRASTGASRGSSSGRRSSTKPYSRPNVEDKKVRKKEQNKNAATRYRLKKKQEVKEILSEEQELADKNDKLQDKVKDLQREIGYLKGLMRDLFKAKGLLN</sequence>
<reference evidence="1" key="1">
    <citation type="submission" date="2023-04" db="EMBL/GenBank/DDBJ databases">
        <title>A chromosome-level genome assembly of the parasitoid wasp Eretmocerus hayati.</title>
        <authorList>
            <person name="Zhong Y."/>
            <person name="Liu S."/>
            <person name="Liu Y."/>
        </authorList>
    </citation>
    <scope>NUCLEOTIDE SEQUENCE</scope>
    <source>
        <strain evidence="1">ZJU_SS_LIU_2023</strain>
    </source>
</reference>
<protein>
    <submittedName>
        <fullName evidence="1">Uncharacterized protein</fullName>
    </submittedName>
</protein>